<organism evidence="2 3">
    <name type="scientific">Aldrovandia affinis</name>
    <dbReference type="NCBI Taxonomy" id="143900"/>
    <lineage>
        <taxon>Eukaryota</taxon>
        <taxon>Metazoa</taxon>
        <taxon>Chordata</taxon>
        <taxon>Craniata</taxon>
        <taxon>Vertebrata</taxon>
        <taxon>Euteleostomi</taxon>
        <taxon>Actinopterygii</taxon>
        <taxon>Neopterygii</taxon>
        <taxon>Teleostei</taxon>
        <taxon>Notacanthiformes</taxon>
        <taxon>Halosauridae</taxon>
        <taxon>Aldrovandia</taxon>
    </lineage>
</organism>
<evidence type="ECO:0000313" key="3">
    <source>
        <dbReference type="Proteomes" id="UP001221898"/>
    </source>
</evidence>
<feature type="compositionally biased region" description="Basic and acidic residues" evidence="1">
    <location>
        <begin position="24"/>
        <end position="41"/>
    </location>
</feature>
<name>A0AAD7WJ24_9TELE</name>
<dbReference type="Proteomes" id="UP001221898">
    <property type="component" value="Unassembled WGS sequence"/>
</dbReference>
<evidence type="ECO:0000256" key="1">
    <source>
        <dbReference type="SAM" id="MobiDB-lite"/>
    </source>
</evidence>
<feature type="region of interest" description="Disordered" evidence="1">
    <location>
        <begin position="1"/>
        <end position="44"/>
    </location>
</feature>
<accession>A0AAD7WJ24</accession>
<sequence length="96" mass="10744">MARLSGANPLRPGDISCHTPAVAPRRDANRASRHPLVDMHSQRPVRTPHHLLARHASFHSSVFKTLLPGVERQQQQQRQGTARARYVFILPANDSP</sequence>
<reference evidence="2" key="1">
    <citation type="journal article" date="2023" name="Science">
        <title>Genome structures resolve the early diversification of teleost fishes.</title>
        <authorList>
            <person name="Parey E."/>
            <person name="Louis A."/>
            <person name="Montfort J."/>
            <person name="Bouchez O."/>
            <person name="Roques C."/>
            <person name="Iampietro C."/>
            <person name="Lluch J."/>
            <person name="Castinel A."/>
            <person name="Donnadieu C."/>
            <person name="Desvignes T."/>
            <person name="Floi Bucao C."/>
            <person name="Jouanno E."/>
            <person name="Wen M."/>
            <person name="Mejri S."/>
            <person name="Dirks R."/>
            <person name="Jansen H."/>
            <person name="Henkel C."/>
            <person name="Chen W.J."/>
            <person name="Zahm M."/>
            <person name="Cabau C."/>
            <person name="Klopp C."/>
            <person name="Thompson A.W."/>
            <person name="Robinson-Rechavi M."/>
            <person name="Braasch I."/>
            <person name="Lecointre G."/>
            <person name="Bobe J."/>
            <person name="Postlethwait J.H."/>
            <person name="Berthelot C."/>
            <person name="Roest Crollius H."/>
            <person name="Guiguen Y."/>
        </authorList>
    </citation>
    <scope>NUCLEOTIDE SEQUENCE</scope>
    <source>
        <strain evidence="2">NC1722</strain>
    </source>
</reference>
<gene>
    <name evidence="2" type="ORF">AAFF_G00432360</name>
</gene>
<dbReference type="EMBL" id="JAINUG010000094">
    <property type="protein sequence ID" value="KAJ8397889.1"/>
    <property type="molecule type" value="Genomic_DNA"/>
</dbReference>
<keyword evidence="3" id="KW-1185">Reference proteome</keyword>
<evidence type="ECO:0000313" key="2">
    <source>
        <dbReference type="EMBL" id="KAJ8397889.1"/>
    </source>
</evidence>
<proteinExistence type="predicted"/>
<protein>
    <submittedName>
        <fullName evidence="2">Uncharacterized protein</fullName>
    </submittedName>
</protein>
<comment type="caution">
    <text evidence="2">The sequence shown here is derived from an EMBL/GenBank/DDBJ whole genome shotgun (WGS) entry which is preliminary data.</text>
</comment>
<dbReference type="AlphaFoldDB" id="A0AAD7WJ24"/>